<protein>
    <submittedName>
        <fullName evidence="1">Uncharacterized protein</fullName>
    </submittedName>
</protein>
<evidence type="ECO:0000313" key="2">
    <source>
        <dbReference type="EMBL" id="NYI36861.1"/>
    </source>
</evidence>
<dbReference type="AlphaFoldDB" id="A0A8I0FUL3"/>
<dbReference type="EMBL" id="JACBZN010000001">
    <property type="protein sequence ID" value="NYI36861.1"/>
    <property type="molecule type" value="Genomic_DNA"/>
</dbReference>
<comment type="caution">
    <text evidence="1">The sequence shown here is derived from an EMBL/GenBank/DDBJ whole genome shotgun (WGS) entry which is preliminary data.</text>
</comment>
<dbReference type="EMBL" id="JACWMT010000001">
    <property type="protein sequence ID" value="MBD1269231.1"/>
    <property type="molecule type" value="Genomic_DNA"/>
</dbReference>
<proteinExistence type="predicted"/>
<reference evidence="2 3" key="1">
    <citation type="submission" date="2020-07" db="EMBL/GenBank/DDBJ databases">
        <title>Sequencing the genomes of 1000 actinobacteria strains.</title>
        <authorList>
            <person name="Klenk H.-P."/>
        </authorList>
    </citation>
    <scope>NUCLEOTIDE SEQUENCE [LARGE SCALE GENOMIC DNA]</scope>
    <source>
        <strain evidence="2 3">DSM 19087</strain>
    </source>
</reference>
<evidence type="ECO:0000313" key="3">
    <source>
        <dbReference type="Proteomes" id="UP000587211"/>
    </source>
</evidence>
<evidence type="ECO:0000313" key="1">
    <source>
        <dbReference type="EMBL" id="MBD1269231.1"/>
    </source>
</evidence>
<gene>
    <name evidence="2" type="ORF">BJ975_000236</name>
    <name evidence="1" type="ORF">IDH50_03200</name>
</gene>
<reference evidence="1" key="2">
    <citation type="submission" date="2020-09" db="EMBL/GenBank/DDBJ databases">
        <title>Novel species in genus Aeromicrobium.</title>
        <authorList>
            <person name="Zhang G."/>
        </authorList>
    </citation>
    <scope>NUCLEOTIDE SEQUENCE</scope>
    <source>
        <strain evidence="1">SSW1-57</strain>
    </source>
</reference>
<dbReference type="RefSeq" id="WP_179422856.1">
    <property type="nucleotide sequence ID" value="NZ_BAAAMP010000002.1"/>
</dbReference>
<organism evidence="1 4">
    <name type="scientific">Aeromicrobium tamlense</name>
    <dbReference type="NCBI Taxonomy" id="375541"/>
    <lineage>
        <taxon>Bacteria</taxon>
        <taxon>Bacillati</taxon>
        <taxon>Actinomycetota</taxon>
        <taxon>Actinomycetes</taxon>
        <taxon>Propionibacteriales</taxon>
        <taxon>Nocardioidaceae</taxon>
        <taxon>Aeromicrobium</taxon>
    </lineage>
</organism>
<dbReference type="Proteomes" id="UP000587211">
    <property type="component" value="Unassembled WGS sequence"/>
</dbReference>
<keyword evidence="3" id="KW-1185">Reference proteome</keyword>
<dbReference type="Proteomes" id="UP000659061">
    <property type="component" value="Unassembled WGS sequence"/>
</dbReference>
<sequence>MSGTGVQRLSKTLHQRIVDAAIASWVPSRRSAHERAHAQLKAMSEGAVAEPTAFQQRVQAEIEESARKCEALIEALSDPSTDAMTMRKAAGEFSTGMASRVLALELRMALLEESFDLRVDGSIA</sequence>
<accession>A0A8I0FUL3</accession>
<evidence type="ECO:0000313" key="4">
    <source>
        <dbReference type="Proteomes" id="UP000659061"/>
    </source>
</evidence>
<name>A0A8I0FUL3_9ACTN</name>